<proteinExistence type="predicted"/>
<protein>
    <submittedName>
        <fullName evidence="1">Uncharacterized protein</fullName>
    </submittedName>
</protein>
<accession>A0A2P5DHW0</accession>
<keyword evidence="2" id="KW-1185">Reference proteome</keyword>
<dbReference type="EMBL" id="JXTB01000037">
    <property type="protein sequence ID" value="PON72861.1"/>
    <property type="molecule type" value="Genomic_DNA"/>
</dbReference>
<comment type="caution">
    <text evidence="1">The sequence shown here is derived from an EMBL/GenBank/DDBJ whole genome shotgun (WGS) entry which is preliminary data.</text>
</comment>
<dbReference type="AlphaFoldDB" id="A0A2P5DHW0"/>
<dbReference type="Proteomes" id="UP000237105">
    <property type="component" value="Unassembled WGS sequence"/>
</dbReference>
<reference evidence="2" key="1">
    <citation type="submission" date="2016-06" db="EMBL/GenBank/DDBJ databases">
        <title>Parallel loss of symbiosis genes in relatives of nitrogen-fixing non-legume Parasponia.</title>
        <authorList>
            <person name="Van Velzen R."/>
            <person name="Holmer R."/>
            <person name="Bu F."/>
            <person name="Rutten L."/>
            <person name="Van Zeijl A."/>
            <person name="Liu W."/>
            <person name="Santuari L."/>
            <person name="Cao Q."/>
            <person name="Sharma T."/>
            <person name="Shen D."/>
            <person name="Roswanjaya Y."/>
            <person name="Wardhani T."/>
            <person name="Kalhor M.S."/>
            <person name="Jansen J."/>
            <person name="Van den Hoogen J."/>
            <person name="Gungor B."/>
            <person name="Hartog M."/>
            <person name="Hontelez J."/>
            <person name="Verver J."/>
            <person name="Yang W.-C."/>
            <person name="Schijlen E."/>
            <person name="Repin R."/>
            <person name="Schilthuizen M."/>
            <person name="Schranz E."/>
            <person name="Heidstra R."/>
            <person name="Miyata K."/>
            <person name="Fedorova E."/>
            <person name="Kohlen W."/>
            <person name="Bisseling T."/>
            <person name="Smit S."/>
            <person name="Geurts R."/>
        </authorList>
    </citation>
    <scope>NUCLEOTIDE SEQUENCE [LARGE SCALE GENOMIC DNA]</scope>
    <source>
        <strain evidence="2">cv. WU1-14</strain>
    </source>
</reference>
<organism evidence="1 2">
    <name type="scientific">Parasponia andersonii</name>
    <name type="common">Sponia andersonii</name>
    <dbReference type="NCBI Taxonomy" id="3476"/>
    <lineage>
        <taxon>Eukaryota</taxon>
        <taxon>Viridiplantae</taxon>
        <taxon>Streptophyta</taxon>
        <taxon>Embryophyta</taxon>
        <taxon>Tracheophyta</taxon>
        <taxon>Spermatophyta</taxon>
        <taxon>Magnoliopsida</taxon>
        <taxon>eudicotyledons</taxon>
        <taxon>Gunneridae</taxon>
        <taxon>Pentapetalae</taxon>
        <taxon>rosids</taxon>
        <taxon>fabids</taxon>
        <taxon>Rosales</taxon>
        <taxon>Cannabaceae</taxon>
        <taxon>Parasponia</taxon>
    </lineage>
</organism>
<feature type="non-terminal residue" evidence="1">
    <location>
        <position position="186"/>
    </location>
</feature>
<name>A0A2P5DHW0_PARAD</name>
<gene>
    <name evidence="1" type="ORF">PanWU01x14_063300</name>
</gene>
<sequence>MAEGNGTGHVQPICRCYAQCGRVARAFCVPRLVVSRWCARFPRACAPRSLHSVTLPLLPGSHGTRSWAPSRPPWLVVATFYGSFCPPSSATFPAFLGHLPRLVPRCSMTLQSWSRSLGHVSAFLGRLSEHPPKRPDVSHACMCVLIVRARHVLAAHMFCLHAHVHHAAHAVLMKLAVGCTHMSHSH</sequence>
<evidence type="ECO:0000313" key="2">
    <source>
        <dbReference type="Proteomes" id="UP000237105"/>
    </source>
</evidence>
<evidence type="ECO:0000313" key="1">
    <source>
        <dbReference type="EMBL" id="PON72861.1"/>
    </source>
</evidence>